<reference evidence="3" key="1">
    <citation type="submission" date="2016-10" db="EMBL/GenBank/DDBJ databases">
        <authorList>
            <person name="Varghese N."/>
            <person name="Submissions S."/>
        </authorList>
    </citation>
    <scope>NUCLEOTIDE SEQUENCE [LARGE SCALE GENOMIC DNA]</scope>
    <source>
        <strain evidence="3">CGMCC 1.7715</strain>
    </source>
</reference>
<keyword evidence="1" id="KW-1133">Transmembrane helix</keyword>
<accession>A0A1I5NQ98</accession>
<evidence type="ECO:0000256" key="1">
    <source>
        <dbReference type="SAM" id="Phobius"/>
    </source>
</evidence>
<sequence length="43" mass="4704">MPIWLETTSLMLAAYGLGLAIGWVIWGRAPDPSPTEQSQEETS</sequence>
<dbReference type="RefSeq" id="WP_263617722.1">
    <property type="nucleotide sequence ID" value="NZ_FOWZ01000003.1"/>
</dbReference>
<keyword evidence="1" id="KW-0812">Transmembrane</keyword>
<protein>
    <submittedName>
        <fullName evidence="2">Uncharacterized protein</fullName>
    </submittedName>
</protein>
<gene>
    <name evidence="2" type="ORF">SAMN04488060_2022</name>
</gene>
<evidence type="ECO:0000313" key="2">
    <source>
        <dbReference type="EMBL" id="SFP23999.1"/>
    </source>
</evidence>
<dbReference type="Proteomes" id="UP000199331">
    <property type="component" value="Unassembled WGS sequence"/>
</dbReference>
<keyword evidence="1" id="KW-0472">Membrane</keyword>
<evidence type="ECO:0000313" key="3">
    <source>
        <dbReference type="Proteomes" id="UP000199331"/>
    </source>
</evidence>
<dbReference type="AlphaFoldDB" id="A0A1I5NQ98"/>
<feature type="transmembrane region" description="Helical" evidence="1">
    <location>
        <begin position="7"/>
        <end position="26"/>
    </location>
</feature>
<keyword evidence="3" id="KW-1185">Reference proteome</keyword>
<dbReference type="STRING" id="604088.SAMN04488060_2022"/>
<name>A0A1I5NQ98_9SPHN</name>
<proteinExistence type="predicted"/>
<dbReference type="EMBL" id="FOWZ01000003">
    <property type="protein sequence ID" value="SFP23999.1"/>
    <property type="molecule type" value="Genomic_DNA"/>
</dbReference>
<organism evidence="2 3">
    <name type="scientific">Qipengyuania nanhaisediminis</name>
    <dbReference type="NCBI Taxonomy" id="604088"/>
    <lineage>
        <taxon>Bacteria</taxon>
        <taxon>Pseudomonadati</taxon>
        <taxon>Pseudomonadota</taxon>
        <taxon>Alphaproteobacteria</taxon>
        <taxon>Sphingomonadales</taxon>
        <taxon>Erythrobacteraceae</taxon>
        <taxon>Qipengyuania</taxon>
    </lineage>
</organism>